<protein>
    <recommendedName>
        <fullName evidence="5">Ras-related protein Rab-28</fullName>
    </recommendedName>
</protein>
<reference evidence="3 4" key="1">
    <citation type="submission" date="2020-08" db="EMBL/GenBank/DDBJ databases">
        <title>Aphidius gifuensis genome sequencing and assembly.</title>
        <authorList>
            <person name="Du Z."/>
        </authorList>
    </citation>
    <scope>NUCLEOTIDE SEQUENCE [LARGE SCALE GENOMIC DNA]</scope>
    <source>
        <strain evidence="3">YNYX2018</strain>
        <tissue evidence="3">Adults</tissue>
    </source>
</reference>
<evidence type="ECO:0000256" key="2">
    <source>
        <dbReference type="ARBA" id="ARBA00022741"/>
    </source>
</evidence>
<gene>
    <name evidence="3" type="ORF">HCN44_000590</name>
</gene>
<dbReference type="SMART" id="SM00173">
    <property type="entry name" value="RAS"/>
    <property type="match status" value="1"/>
</dbReference>
<sequence length="244" mass="27501">MHEIEEDLTEKKLKIVLVGDSGVGKTSIALKFCNDEFSRQYNPTSGLDFLKKNLSLGPYKNVTLHIWDVGGLALHGTMLDKYIYKAELIMLIYDVTNSSSFDVLEQWLDTIENIINNENYNENKKPLMVIVGNKCDMEHQRSVKREKSHRLAAEKNLIYNDMSARTGESVSLCIANLAAKVLGVQLTQMDQDFCKPIVTAEIGDSVDMMSVQRPIKRQPNKKTCPNDYPIITTLPKSSAVCILQ</sequence>
<dbReference type="Gene3D" id="3.40.50.300">
    <property type="entry name" value="P-loop containing nucleotide triphosphate hydrolases"/>
    <property type="match status" value="1"/>
</dbReference>
<keyword evidence="4" id="KW-1185">Reference proteome</keyword>
<dbReference type="FunFam" id="3.40.50.300:FF:001447">
    <property type="entry name" value="Ras-related protein Rab-1B"/>
    <property type="match status" value="1"/>
</dbReference>
<dbReference type="PROSITE" id="PS51419">
    <property type="entry name" value="RAB"/>
    <property type="match status" value="1"/>
</dbReference>
<dbReference type="PANTHER" id="PTHR47978">
    <property type="match status" value="1"/>
</dbReference>
<dbReference type="SMART" id="SM00174">
    <property type="entry name" value="RHO"/>
    <property type="match status" value="1"/>
</dbReference>
<dbReference type="PRINTS" id="PR00449">
    <property type="entry name" value="RASTRNSFRMNG"/>
</dbReference>
<dbReference type="Pfam" id="PF00071">
    <property type="entry name" value="Ras"/>
    <property type="match status" value="1"/>
</dbReference>
<dbReference type="AlphaFoldDB" id="A0A835CS12"/>
<evidence type="ECO:0000313" key="3">
    <source>
        <dbReference type="EMBL" id="KAF7990785.1"/>
    </source>
</evidence>
<dbReference type="GO" id="GO:0003924">
    <property type="term" value="F:GTPase activity"/>
    <property type="evidence" value="ECO:0007669"/>
    <property type="project" value="InterPro"/>
</dbReference>
<dbReference type="OrthoDB" id="10254700at2759"/>
<keyword evidence="2" id="KW-0547">Nucleotide-binding</keyword>
<evidence type="ECO:0008006" key="5">
    <source>
        <dbReference type="Google" id="ProtNLM"/>
    </source>
</evidence>
<dbReference type="SUPFAM" id="SSF52540">
    <property type="entry name" value="P-loop containing nucleoside triphosphate hydrolases"/>
    <property type="match status" value="1"/>
</dbReference>
<comment type="similarity">
    <text evidence="1">Belongs to the small GTPase superfamily. Rab family.</text>
</comment>
<proteinExistence type="inferred from homology"/>
<dbReference type="InterPro" id="IPR027417">
    <property type="entry name" value="P-loop_NTPase"/>
</dbReference>
<dbReference type="SMART" id="SM00176">
    <property type="entry name" value="RAN"/>
    <property type="match status" value="1"/>
</dbReference>
<name>A0A835CS12_APHGI</name>
<dbReference type="InterPro" id="IPR005225">
    <property type="entry name" value="Small_GTP-bd"/>
</dbReference>
<dbReference type="Proteomes" id="UP000639338">
    <property type="component" value="Unassembled WGS sequence"/>
</dbReference>
<dbReference type="EMBL" id="JACMRX010000004">
    <property type="protein sequence ID" value="KAF7990785.1"/>
    <property type="molecule type" value="Genomic_DNA"/>
</dbReference>
<evidence type="ECO:0000256" key="1">
    <source>
        <dbReference type="ARBA" id="ARBA00006270"/>
    </source>
</evidence>
<dbReference type="NCBIfam" id="TIGR00231">
    <property type="entry name" value="small_GTP"/>
    <property type="match status" value="1"/>
</dbReference>
<organism evidence="3 4">
    <name type="scientific">Aphidius gifuensis</name>
    <name type="common">Parasitoid wasp</name>
    <dbReference type="NCBI Taxonomy" id="684658"/>
    <lineage>
        <taxon>Eukaryota</taxon>
        <taxon>Metazoa</taxon>
        <taxon>Ecdysozoa</taxon>
        <taxon>Arthropoda</taxon>
        <taxon>Hexapoda</taxon>
        <taxon>Insecta</taxon>
        <taxon>Pterygota</taxon>
        <taxon>Neoptera</taxon>
        <taxon>Endopterygota</taxon>
        <taxon>Hymenoptera</taxon>
        <taxon>Apocrita</taxon>
        <taxon>Ichneumonoidea</taxon>
        <taxon>Braconidae</taxon>
        <taxon>Aphidiinae</taxon>
        <taxon>Aphidius</taxon>
    </lineage>
</organism>
<comment type="caution">
    <text evidence="3">The sequence shown here is derived from an EMBL/GenBank/DDBJ whole genome shotgun (WGS) entry which is preliminary data.</text>
</comment>
<dbReference type="SMART" id="SM00175">
    <property type="entry name" value="RAB"/>
    <property type="match status" value="1"/>
</dbReference>
<dbReference type="GO" id="GO:0005525">
    <property type="term" value="F:GTP binding"/>
    <property type="evidence" value="ECO:0007669"/>
    <property type="project" value="InterPro"/>
</dbReference>
<dbReference type="PROSITE" id="PS51421">
    <property type="entry name" value="RAS"/>
    <property type="match status" value="1"/>
</dbReference>
<evidence type="ECO:0000313" key="4">
    <source>
        <dbReference type="Proteomes" id="UP000639338"/>
    </source>
</evidence>
<accession>A0A835CS12</accession>
<dbReference type="InterPro" id="IPR001806">
    <property type="entry name" value="Small_GTPase"/>
</dbReference>